<dbReference type="EnsemblPlants" id="EMT09228">
    <property type="protein sequence ID" value="EMT09228"/>
    <property type="gene ID" value="F775_24382"/>
</dbReference>
<dbReference type="AlphaFoldDB" id="M8C227"/>
<organism evidence="1">
    <name type="scientific">Aegilops tauschii</name>
    <name type="common">Tausch's goatgrass</name>
    <name type="synonym">Aegilops squarrosa</name>
    <dbReference type="NCBI Taxonomy" id="37682"/>
    <lineage>
        <taxon>Eukaryota</taxon>
        <taxon>Viridiplantae</taxon>
        <taxon>Streptophyta</taxon>
        <taxon>Embryophyta</taxon>
        <taxon>Tracheophyta</taxon>
        <taxon>Spermatophyta</taxon>
        <taxon>Magnoliopsida</taxon>
        <taxon>Liliopsida</taxon>
        <taxon>Poales</taxon>
        <taxon>Poaceae</taxon>
        <taxon>BOP clade</taxon>
        <taxon>Pooideae</taxon>
        <taxon>Triticodae</taxon>
        <taxon>Triticeae</taxon>
        <taxon>Triticinae</taxon>
        <taxon>Aegilops</taxon>
    </lineage>
</organism>
<evidence type="ECO:0000313" key="1">
    <source>
        <dbReference type="EnsemblPlants" id="EMT09228"/>
    </source>
</evidence>
<protein>
    <submittedName>
        <fullName evidence="1">Uncharacterized protein</fullName>
    </submittedName>
</protein>
<accession>M8C227</accession>
<name>M8C227_AEGTA</name>
<proteinExistence type="predicted"/>
<reference evidence="1" key="1">
    <citation type="submission" date="2015-06" db="UniProtKB">
        <authorList>
            <consortium name="EnsemblPlants"/>
        </authorList>
    </citation>
    <scope>IDENTIFICATION</scope>
</reference>
<sequence>MAFGVVDLNVAFGREVTLPLLRSSPNKTPGSRPIIISSNALIQAAARNSRMFKAMGPELAGLDSRSRTL</sequence>